<evidence type="ECO:0000313" key="10">
    <source>
        <dbReference type="EMBL" id="UVD81657.1"/>
    </source>
</evidence>
<evidence type="ECO:0008006" key="12">
    <source>
        <dbReference type="Google" id="ProtNLM"/>
    </source>
</evidence>
<keyword evidence="11" id="KW-1185">Reference proteome</keyword>
<dbReference type="EMBL" id="CP102734">
    <property type="protein sequence ID" value="UVD81657.1"/>
    <property type="molecule type" value="Genomic_DNA"/>
</dbReference>
<dbReference type="NCBIfam" id="NF045933">
    <property type="entry name" value="MSC_0622_gamma"/>
    <property type="match status" value="1"/>
</dbReference>
<evidence type="ECO:0000256" key="2">
    <source>
        <dbReference type="ARBA" id="ARBA00007681"/>
    </source>
</evidence>
<evidence type="ECO:0000256" key="8">
    <source>
        <dbReference type="ARBA" id="ARBA00023310"/>
    </source>
</evidence>
<evidence type="ECO:0000256" key="6">
    <source>
        <dbReference type="ARBA" id="ARBA00023136"/>
    </source>
</evidence>
<evidence type="ECO:0000313" key="11">
    <source>
        <dbReference type="Proteomes" id="UP001059252"/>
    </source>
</evidence>
<keyword evidence="3" id="KW-0813">Transport</keyword>
<dbReference type="Proteomes" id="UP001059252">
    <property type="component" value="Chromosome"/>
</dbReference>
<dbReference type="SUPFAM" id="SSF52943">
    <property type="entry name" value="ATP synthase (F1-ATPase), gamma subunit"/>
    <property type="match status" value="1"/>
</dbReference>
<feature type="coiled-coil region" evidence="9">
    <location>
        <begin position="244"/>
        <end position="285"/>
    </location>
</feature>
<evidence type="ECO:0000256" key="7">
    <source>
        <dbReference type="ARBA" id="ARBA00023196"/>
    </source>
</evidence>
<evidence type="ECO:0000256" key="4">
    <source>
        <dbReference type="ARBA" id="ARBA00022781"/>
    </source>
</evidence>
<keyword evidence="8" id="KW-0066">ATP synthesis</keyword>
<evidence type="ECO:0000256" key="3">
    <source>
        <dbReference type="ARBA" id="ARBA00022448"/>
    </source>
</evidence>
<sequence>MNLQKKVNKLTNFEKLHKIVDINRSISMIEIQSLVNKIKDKFEDFYFIKNLIDAIVDKYKIQPWLYKKDNLFKKSKSTLWIYISEEQKYVKAFYENIEENIKTKAKSGDKIIAIGKQAYEFAKNQNLEILFHLEDTKDWNYENSQKIITLMKNLIQHQEIKTVYFMLHSSRVKNFTATIFPMNQFYFDYDKENKFYKNVLKEIEEYTIFPNLETFTENLCNLYLEKVLDILILESSFVIMKNKLINENQILKDVEEKIKIFKREILKIKREMEIEEINIASYNKKWDYHEK</sequence>
<evidence type="ECO:0000256" key="5">
    <source>
        <dbReference type="ARBA" id="ARBA00023065"/>
    </source>
</evidence>
<keyword evidence="4" id="KW-0375">Hydrogen ion transport</keyword>
<proteinExistence type="inferred from homology"/>
<dbReference type="InterPro" id="IPR035968">
    <property type="entry name" value="ATP_synth_F1_ATPase_gsu"/>
</dbReference>
<keyword evidence="9" id="KW-0175">Coiled coil</keyword>
<keyword evidence="6" id="KW-0472">Membrane</keyword>
<dbReference type="RefSeq" id="WP_258210831.1">
    <property type="nucleotide sequence ID" value="NZ_CP102734.1"/>
</dbReference>
<keyword evidence="5" id="KW-0406">Ion transport</keyword>
<organism evidence="10 11">
    <name type="scientific">Mycoplasma iguanae</name>
    <dbReference type="NCBI Taxonomy" id="292461"/>
    <lineage>
        <taxon>Bacteria</taxon>
        <taxon>Bacillati</taxon>
        <taxon>Mycoplasmatota</taxon>
        <taxon>Mollicutes</taxon>
        <taxon>Mycoplasmataceae</taxon>
        <taxon>Mycoplasma</taxon>
    </lineage>
</organism>
<comment type="subcellular location">
    <subcellularLocation>
        <location evidence="1">Membrane</location>
        <topology evidence="1">Peripheral membrane protein</topology>
    </subcellularLocation>
</comment>
<name>A0ABY5RBD4_9MOLU</name>
<gene>
    <name evidence="10" type="ORF">NV226_02950</name>
</gene>
<keyword evidence="7" id="KW-0139">CF(1)</keyword>
<reference evidence="10" key="1">
    <citation type="submission" date="2022-08" db="EMBL/GenBank/DDBJ databases">
        <title>Complete genome of Mycoplasma iguanae type strain 2327.</title>
        <authorList>
            <person name="Spergser J."/>
        </authorList>
    </citation>
    <scope>NUCLEOTIDE SEQUENCE</scope>
    <source>
        <strain evidence="10">2327</strain>
    </source>
</reference>
<evidence type="ECO:0000256" key="1">
    <source>
        <dbReference type="ARBA" id="ARBA00004170"/>
    </source>
</evidence>
<accession>A0ABY5RBD4</accession>
<evidence type="ECO:0000256" key="9">
    <source>
        <dbReference type="SAM" id="Coils"/>
    </source>
</evidence>
<protein>
    <recommendedName>
        <fullName evidence="12">ATP synthase gamma chain</fullName>
    </recommendedName>
</protein>
<comment type="similarity">
    <text evidence="2">Belongs to the ATPase gamma chain family.</text>
</comment>
<dbReference type="Gene3D" id="3.40.1380.10">
    <property type="match status" value="1"/>
</dbReference>